<comment type="caution">
    <text evidence="2">The sequence shown here is derived from an EMBL/GenBank/DDBJ whole genome shotgun (WGS) entry which is preliminary data.</text>
</comment>
<dbReference type="InterPro" id="IPR019151">
    <property type="entry name" value="Proteasome_assmbl_chaperone_2"/>
</dbReference>
<feature type="compositionally biased region" description="Low complexity" evidence="1">
    <location>
        <begin position="179"/>
        <end position="194"/>
    </location>
</feature>
<dbReference type="InterPro" id="IPR038389">
    <property type="entry name" value="PSMG2_sf"/>
</dbReference>
<dbReference type="PANTHER" id="PTHR35610:SF3">
    <property type="entry name" value="PROTEASOME ASSEMBLY CHAPERONE FAMILY PROTEIN"/>
    <property type="match status" value="1"/>
</dbReference>
<dbReference type="Gene3D" id="3.40.50.10900">
    <property type="entry name" value="PAC-like subunit"/>
    <property type="match status" value="1"/>
</dbReference>
<organism evidence="2 3">
    <name type="scientific">Halobaculum marinum</name>
    <dbReference type="NCBI Taxonomy" id="3031996"/>
    <lineage>
        <taxon>Archaea</taxon>
        <taxon>Methanobacteriati</taxon>
        <taxon>Methanobacteriota</taxon>
        <taxon>Stenosarchaea group</taxon>
        <taxon>Halobacteria</taxon>
        <taxon>Halobacteriales</taxon>
        <taxon>Haloferacaceae</taxon>
        <taxon>Halobaculum</taxon>
    </lineage>
</organism>
<evidence type="ECO:0000313" key="2">
    <source>
        <dbReference type="EMBL" id="MFC7098625.1"/>
    </source>
</evidence>
<dbReference type="GeneID" id="79270443"/>
<dbReference type="PANTHER" id="PTHR35610">
    <property type="entry name" value="3-ISOPROPYLMALATE DEHYDRATASE-RELATED"/>
    <property type="match status" value="1"/>
</dbReference>
<dbReference type="Proteomes" id="UP001596388">
    <property type="component" value="Unassembled WGS sequence"/>
</dbReference>
<evidence type="ECO:0000313" key="3">
    <source>
        <dbReference type="Proteomes" id="UP001596388"/>
    </source>
</evidence>
<dbReference type="RefSeq" id="WP_276236835.1">
    <property type="nucleotide sequence ID" value="NZ_CP119989.1"/>
</dbReference>
<feature type="region of interest" description="Disordered" evidence="1">
    <location>
        <begin position="149"/>
        <end position="202"/>
    </location>
</feature>
<name>A0ABD5X288_9EURY</name>
<accession>A0ABD5X288</accession>
<dbReference type="EMBL" id="JBHTAG010000003">
    <property type="protein sequence ID" value="MFC7098625.1"/>
    <property type="molecule type" value="Genomic_DNA"/>
</dbReference>
<gene>
    <name evidence="2" type="ORF">ACFQKD_15060</name>
</gene>
<reference evidence="2 3" key="1">
    <citation type="journal article" date="2019" name="Int. J. Syst. Evol. Microbiol.">
        <title>The Global Catalogue of Microorganisms (GCM) 10K type strain sequencing project: providing services to taxonomists for standard genome sequencing and annotation.</title>
        <authorList>
            <consortium name="The Broad Institute Genomics Platform"/>
            <consortium name="The Broad Institute Genome Sequencing Center for Infectious Disease"/>
            <person name="Wu L."/>
            <person name="Ma J."/>
        </authorList>
    </citation>
    <scope>NUCLEOTIDE SEQUENCE [LARGE SCALE GENOMIC DNA]</scope>
    <source>
        <strain evidence="2 3">DT55</strain>
    </source>
</reference>
<dbReference type="SUPFAM" id="SSF159659">
    <property type="entry name" value="Cgl1923-like"/>
    <property type="match status" value="2"/>
</dbReference>
<keyword evidence="3" id="KW-1185">Reference proteome</keyword>
<feature type="compositionally biased region" description="Acidic residues" evidence="1">
    <location>
        <begin position="165"/>
        <end position="178"/>
    </location>
</feature>
<keyword evidence="2" id="KW-0647">Proteasome</keyword>
<proteinExistence type="predicted"/>
<dbReference type="GO" id="GO:0000502">
    <property type="term" value="C:proteasome complex"/>
    <property type="evidence" value="ECO:0007669"/>
    <property type="project" value="UniProtKB-KW"/>
</dbReference>
<dbReference type="Pfam" id="PF09754">
    <property type="entry name" value="PAC2"/>
    <property type="match status" value="1"/>
</dbReference>
<protein>
    <submittedName>
        <fullName evidence="2">Proteasome assembly chaperone family protein</fullName>
    </submittedName>
</protein>
<dbReference type="AlphaFoldDB" id="A0ABD5X288"/>
<evidence type="ECO:0000256" key="1">
    <source>
        <dbReference type="SAM" id="MobiDB-lite"/>
    </source>
</evidence>
<sequence length="293" mass="31332">MNHVDEPATFHVSTETAPSRTVIAGFSQFGLAGLTAADYLVNHLSLEQTGHIRADGLPTITPFENGRPRYPTRLFSRPDLDVTVLVGELFVPVALAEPFSRAILGWTETAGVEEVAVLSGVPFAHGPEEHRAFFVASDDYRAAHAEELATTAVPDATAASTNGESLDEESTEPTDESTAETGAEATDDATAQAAPPIPPMANGFLDGTNAALMARAMESALAVAVYVTPVHAQAPDVEAAVRLVEAVDRVYDLGVDTGPLESFAHEVGEYYRNLAERLEEHGEEEQPPDRMYM</sequence>